<dbReference type="PRINTS" id="PR00385">
    <property type="entry name" value="P450"/>
</dbReference>
<organism evidence="9 10">
    <name type="scientific">Halorhabdus utahensis (strain DSM 12940 / JCM 11049 / AX-2)</name>
    <dbReference type="NCBI Taxonomy" id="519442"/>
    <lineage>
        <taxon>Archaea</taxon>
        <taxon>Methanobacteriati</taxon>
        <taxon>Methanobacteriota</taxon>
        <taxon>Stenosarchaea group</taxon>
        <taxon>Halobacteria</taxon>
        <taxon>Halobacteriales</taxon>
        <taxon>Haloarculaceae</taxon>
        <taxon>Halorhabdus</taxon>
    </lineage>
</organism>
<dbReference type="GO" id="GO:0005506">
    <property type="term" value="F:iron ion binding"/>
    <property type="evidence" value="ECO:0007669"/>
    <property type="project" value="InterPro"/>
</dbReference>
<evidence type="ECO:0000256" key="6">
    <source>
        <dbReference type="ARBA" id="ARBA00023033"/>
    </source>
</evidence>
<dbReference type="AlphaFoldDB" id="C7NTU0"/>
<evidence type="ECO:0000313" key="9">
    <source>
        <dbReference type="EMBL" id="ACV10929.1"/>
    </source>
</evidence>
<evidence type="ECO:0000256" key="1">
    <source>
        <dbReference type="ARBA" id="ARBA00010617"/>
    </source>
</evidence>
<comment type="similarity">
    <text evidence="1 7">Belongs to the cytochrome P450 family.</text>
</comment>
<keyword evidence="4 7" id="KW-0560">Oxidoreductase</keyword>
<dbReference type="PANTHER" id="PTHR24291">
    <property type="entry name" value="CYTOCHROME P450 FAMILY 4"/>
    <property type="match status" value="1"/>
</dbReference>
<dbReference type="Proteomes" id="UP000002071">
    <property type="component" value="Chromosome"/>
</dbReference>
<evidence type="ECO:0000256" key="3">
    <source>
        <dbReference type="ARBA" id="ARBA00022723"/>
    </source>
</evidence>
<dbReference type="HOGENOM" id="CLU_001570_5_1_2"/>
<keyword evidence="6 7" id="KW-0503">Monooxygenase</keyword>
<dbReference type="Gene3D" id="1.10.630.10">
    <property type="entry name" value="Cytochrome P450"/>
    <property type="match status" value="1"/>
</dbReference>
<evidence type="ECO:0000256" key="2">
    <source>
        <dbReference type="ARBA" id="ARBA00022617"/>
    </source>
</evidence>
<sequence>MAETQGSSTERGEQPSETPPGPGGLPLLGNTLDLYRDPWALYEELESYGDVVHYTAGGNDFNVVLDPTLVEQVLLTDHDAYGKWALGDVGGGIGSEGLVLTEGEQWQRQRRVIQDAFTMDRIRAYGDAMGQYAAEAVEAWDDGEEIALNEAFSRLTLRILAHSLFDLDIDAEAGTVAEFTRTVNDRMDVDNLTAFVPLWVPLPRNRRFKRRVAAFESFVEELIEQRRADATERDDLLSLLLAHEGDGLTETEIRDQMTTFLFAGHETTSLALTYACMALATHPGPRERLNREHERVLDGGIPSLAQLPQLEATERAIKEALRLYPPVYVLFREANRDVELGGYRVPSGQKVTVPQFWIHRKEAFYDDPDEFDPSRWTDGFEDELHDYAYFPFGGGPRHCIGMRFAMQELKTVLPTVLQRVDFELLSDPDPDFSMGATLRPAEDVRVRVRKRD</sequence>
<dbReference type="InterPro" id="IPR017972">
    <property type="entry name" value="Cyt_P450_CS"/>
</dbReference>
<dbReference type="InterPro" id="IPR036396">
    <property type="entry name" value="Cyt_P450_sf"/>
</dbReference>
<dbReference type="InterPro" id="IPR001128">
    <property type="entry name" value="Cyt_P450"/>
</dbReference>
<dbReference type="Pfam" id="PF00067">
    <property type="entry name" value="p450"/>
    <property type="match status" value="1"/>
</dbReference>
<evidence type="ECO:0000313" key="10">
    <source>
        <dbReference type="Proteomes" id="UP000002071"/>
    </source>
</evidence>
<evidence type="ECO:0000256" key="8">
    <source>
        <dbReference type="SAM" id="MobiDB-lite"/>
    </source>
</evidence>
<feature type="region of interest" description="Disordered" evidence="8">
    <location>
        <begin position="1"/>
        <end position="28"/>
    </location>
</feature>
<proteinExistence type="inferred from homology"/>
<reference evidence="9 10" key="1">
    <citation type="journal article" date="2009" name="Stand. Genomic Sci.">
        <title>Complete genome sequence of Halorhabdus utahensis type strain (AX-2).</title>
        <authorList>
            <person name="Anderson I."/>
            <person name="Tindall B.J."/>
            <person name="Pomrenke H."/>
            <person name="Goker M."/>
            <person name="Lapidus A."/>
            <person name="Nolan M."/>
            <person name="Copeland A."/>
            <person name="Glavina Del Rio T."/>
            <person name="Chen F."/>
            <person name="Tice H."/>
            <person name="Cheng J.F."/>
            <person name="Lucas S."/>
            <person name="Chertkov O."/>
            <person name="Bruce D."/>
            <person name="Brettin T."/>
            <person name="Detter J.C."/>
            <person name="Han C."/>
            <person name="Goodwin L."/>
            <person name="Land M."/>
            <person name="Hauser L."/>
            <person name="Chang Y.J."/>
            <person name="Jeffries C.D."/>
            <person name="Pitluck S."/>
            <person name="Pati A."/>
            <person name="Mavromatis K."/>
            <person name="Ivanova N."/>
            <person name="Ovchinnikova G."/>
            <person name="Chen A."/>
            <person name="Palaniappan K."/>
            <person name="Chain P."/>
            <person name="Rohde M."/>
            <person name="Bristow J."/>
            <person name="Eisen J.A."/>
            <person name="Markowitz V."/>
            <person name="Hugenholtz P."/>
            <person name="Kyrpides N.C."/>
            <person name="Klenk H.P."/>
        </authorList>
    </citation>
    <scope>NUCLEOTIDE SEQUENCE [LARGE SCALE GENOMIC DNA]</scope>
    <source>
        <strain evidence="10">DSM 12940 / JCM 11049 / AX-2</strain>
    </source>
</reference>
<dbReference type="SUPFAM" id="SSF48264">
    <property type="entry name" value="Cytochrome P450"/>
    <property type="match status" value="1"/>
</dbReference>
<dbReference type="GO" id="GO:0016705">
    <property type="term" value="F:oxidoreductase activity, acting on paired donors, with incorporation or reduction of molecular oxygen"/>
    <property type="evidence" value="ECO:0007669"/>
    <property type="project" value="InterPro"/>
</dbReference>
<dbReference type="InterPro" id="IPR002401">
    <property type="entry name" value="Cyt_P450_E_grp-I"/>
</dbReference>
<dbReference type="EMBL" id="CP001687">
    <property type="protein sequence ID" value="ACV10929.1"/>
    <property type="molecule type" value="Genomic_DNA"/>
</dbReference>
<dbReference type="PRINTS" id="PR00463">
    <property type="entry name" value="EP450I"/>
</dbReference>
<dbReference type="STRING" id="519442.Huta_0744"/>
<dbReference type="PROSITE" id="PS00086">
    <property type="entry name" value="CYTOCHROME_P450"/>
    <property type="match status" value="1"/>
</dbReference>
<dbReference type="OrthoDB" id="9881at2157"/>
<keyword evidence="2 7" id="KW-0349">Heme</keyword>
<dbReference type="PANTHER" id="PTHR24291:SF50">
    <property type="entry name" value="BIFUNCTIONAL ALBAFLAVENONE MONOOXYGENASE_TERPENE SYNTHASE"/>
    <property type="match status" value="1"/>
</dbReference>
<accession>C7NTU0</accession>
<evidence type="ECO:0000256" key="4">
    <source>
        <dbReference type="ARBA" id="ARBA00023002"/>
    </source>
</evidence>
<evidence type="ECO:0000256" key="5">
    <source>
        <dbReference type="ARBA" id="ARBA00023004"/>
    </source>
</evidence>
<dbReference type="eggNOG" id="arCOG02814">
    <property type="taxonomic scope" value="Archaea"/>
</dbReference>
<keyword evidence="5 7" id="KW-0408">Iron</keyword>
<dbReference type="KEGG" id="hut:Huta_0744"/>
<gene>
    <name evidence="9" type="ordered locus">Huta_0744</name>
</gene>
<keyword evidence="3 7" id="KW-0479">Metal-binding</keyword>
<protein>
    <submittedName>
        <fullName evidence="9">Cytochrome P450</fullName>
    </submittedName>
</protein>
<dbReference type="InterPro" id="IPR050196">
    <property type="entry name" value="Cytochrome_P450_Monoox"/>
</dbReference>
<name>C7NTU0_HALUD</name>
<dbReference type="RefSeq" id="WP_015788509.1">
    <property type="nucleotide sequence ID" value="NC_013158.1"/>
</dbReference>
<dbReference type="GeneID" id="8383014"/>
<evidence type="ECO:0000256" key="7">
    <source>
        <dbReference type="RuleBase" id="RU000461"/>
    </source>
</evidence>
<keyword evidence="10" id="KW-1185">Reference proteome</keyword>
<dbReference type="GO" id="GO:0004497">
    <property type="term" value="F:monooxygenase activity"/>
    <property type="evidence" value="ECO:0007669"/>
    <property type="project" value="UniProtKB-KW"/>
</dbReference>
<dbReference type="GO" id="GO:0020037">
    <property type="term" value="F:heme binding"/>
    <property type="evidence" value="ECO:0007669"/>
    <property type="project" value="InterPro"/>
</dbReference>